<feature type="domain" description="M23ase beta-sheet core" evidence="2">
    <location>
        <begin position="212"/>
        <end position="306"/>
    </location>
</feature>
<dbReference type="GO" id="GO:0004222">
    <property type="term" value="F:metalloendopeptidase activity"/>
    <property type="evidence" value="ECO:0007669"/>
    <property type="project" value="TreeGrafter"/>
</dbReference>
<dbReference type="PANTHER" id="PTHR21666">
    <property type="entry name" value="PEPTIDASE-RELATED"/>
    <property type="match status" value="1"/>
</dbReference>
<dbReference type="InterPro" id="IPR050570">
    <property type="entry name" value="Cell_wall_metabolism_enzyme"/>
</dbReference>
<gene>
    <name evidence="3" type="ORF">LZ11_00904</name>
</gene>
<dbReference type="RefSeq" id="WP_148866692.1">
    <property type="nucleotide sequence ID" value="NZ_VNHO01000007.1"/>
</dbReference>
<sequence>MHFVGRLILAFLPEPEKVIKFLLIAFFIPAILLILLFAGPIVAYERVPLAAPSQIKIYVDAAEKVSETTKNPYSEGVNVDWRPLVAIDAVRFKQDFSKATTAGAERLAEMFIEKTDEIEVEEGDPPVVRSYPIYRLRSLDEVLDELIFSEEEKEKVKEFLSIDLSSLRDVGTGVPPGWMPSEGFIKWPLPGIYSITSGFGPRIDPVHGTDGFHKGIDIAAATGTPVVAAADGRVAYAGWCGGYGIAVFIWHENGMETRYAHLSGTAVKPLQEVKAGEIIGYVGSTGKSTGPHLHFEVMVGGKAVNPIDFFN</sequence>
<dbReference type="Gene3D" id="2.70.70.10">
    <property type="entry name" value="Glucose Permease (Domain IIA)"/>
    <property type="match status" value="1"/>
</dbReference>
<keyword evidence="1" id="KW-1133">Transmembrane helix</keyword>
<keyword evidence="4" id="KW-1185">Reference proteome</keyword>
<dbReference type="AlphaFoldDB" id="A0A5S5AWU9"/>
<evidence type="ECO:0000313" key="3">
    <source>
        <dbReference type="EMBL" id="TYP56841.1"/>
    </source>
</evidence>
<dbReference type="Proteomes" id="UP000322294">
    <property type="component" value="Unassembled WGS sequence"/>
</dbReference>
<keyword evidence="1" id="KW-0812">Transmembrane</keyword>
<proteinExistence type="predicted"/>
<organism evidence="3 4">
    <name type="scientific">Thermosediminibacter litoriperuensis</name>
    <dbReference type="NCBI Taxonomy" id="291989"/>
    <lineage>
        <taxon>Bacteria</taxon>
        <taxon>Bacillati</taxon>
        <taxon>Bacillota</taxon>
        <taxon>Clostridia</taxon>
        <taxon>Thermosediminibacterales</taxon>
        <taxon>Thermosediminibacteraceae</taxon>
        <taxon>Thermosediminibacter</taxon>
    </lineage>
</organism>
<dbReference type="Pfam" id="PF01551">
    <property type="entry name" value="Peptidase_M23"/>
    <property type="match status" value="1"/>
</dbReference>
<dbReference type="FunFam" id="2.70.70.10:FF:000006">
    <property type="entry name" value="M23 family peptidase"/>
    <property type="match status" value="1"/>
</dbReference>
<dbReference type="InterPro" id="IPR016047">
    <property type="entry name" value="M23ase_b-sheet_dom"/>
</dbReference>
<dbReference type="CDD" id="cd12797">
    <property type="entry name" value="M23_peptidase"/>
    <property type="match status" value="1"/>
</dbReference>
<keyword evidence="1" id="KW-0472">Membrane</keyword>
<dbReference type="InterPro" id="IPR011055">
    <property type="entry name" value="Dup_hybrid_motif"/>
</dbReference>
<evidence type="ECO:0000256" key="1">
    <source>
        <dbReference type="SAM" id="Phobius"/>
    </source>
</evidence>
<accession>A0A5S5AWU9</accession>
<protein>
    <submittedName>
        <fullName evidence="3">Peptidase M23-like protein</fullName>
    </submittedName>
</protein>
<reference evidence="3 4" key="1">
    <citation type="submission" date="2019-07" db="EMBL/GenBank/DDBJ databases">
        <title>Genomic Encyclopedia of Type Strains, Phase I: the one thousand microbial genomes (KMG-I) project.</title>
        <authorList>
            <person name="Kyrpides N."/>
        </authorList>
    </citation>
    <scope>NUCLEOTIDE SEQUENCE [LARGE SCALE GENOMIC DNA]</scope>
    <source>
        <strain evidence="3 4">DSM 16647</strain>
    </source>
</reference>
<comment type="caution">
    <text evidence="3">The sequence shown here is derived from an EMBL/GenBank/DDBJ whole genome shotgun (WGS) entry which is preliminary data.</text>
</comment>
<dbReference type="SUPFAM" id="SSF51261">
    <property type="entry name" value="Duplicated hybrid motif"/>
    <property type="match status" value="1"/>
</dbReference>
<evidence type="ECO:0000259" key="2">
    <source>
        <dbReference type="Pfam" id="PF01551"/>
    </source>
</evidence>
<dbReference type="OrthoDB" id="9814460at2"/>
<evidence type="ECO:0000313" key="4">
    <source>
        <dbReference type="Proteomes" id="UP000322294"/>
    </source>
</evidence>
<dbReference type="PANTHER" id="PTHR21666:SF270">
    <property type="entry name" value="MUREIN HYDROLASE ACTIVATOR ENVC"/>
    <property type="match status" value="1"/>
</dbReference>
<dbReference type="EMBL" id="VNHO01000007">
    <property type="protein sequence ID" value="TYP56841.1"/>
    <property type="molecule type" value="Genomic_DNA"/>
</dbReference>
<feature type="transmembrane region" description="Helical" evidence="1">
    <location>
        <begin position="21"/>
        <end position="44"/>
    </location>
</feature>
<name>A0A5S5AWU9_9FIRM</name>